<dbReference type="EMBL" id="HQ407375">
    <property type="protein sequence ID" value="AEH57248.1"/>
    <property type="molecule type" value="Genomic_DNA"/>
</dbReference>
<organism evidence="2">
    <name type="scientific">Prochloron didemni P3-Solomon</name>
    <dbReference type="NCBI Taxonomy" id="910458"/>
    <lineage>
        <taxon>Bacteria</taxon>
        <taxon>Bacillati</taxon>
        <taxon>Cyanobacteriota</taxon>
        <taxon>Cyanophyceae</taxon>
        <taxon>Oscillatoriophycideae</taxon>
        <taxon>Chroococcales</taxon>
        <taxon>Prochloraceae</taxon>
        <taxon>Prochloron</taxon>
    </lineage>
</organism>
<proteinExistence type="inferred from homology"/>
<sequence length="255" mass="28897">MRKTRRIKLTSAINLRDLGSLQTMRKGFLPTGQVFRSGSLSKVNLEDTRWICNTKLFRTYIDLRTPKELLRDGKPDLLIANGINWLSIPMDSRESFKLITKQKKPKPSDYLDCYCQMLKLVSLPLRTLLELIADGSGLPIVFGCTAGKDRTGIIAALLLSALNIPERYICADYALSTRCLRQNLEWFRPHWENKGISAIEYARRLEARPATMSGFLLSCKKSYGSMKNLFDSLGIYTELISTAKNSLSKFTVNCL</sequence>
<dbReference type="PANTHER" id="PTHR31126">
    <property type="entry name" value="TYROSINE-PROTEIN PHOSPHATASE"/>
    <property type="match status" value="1"/>
</dbReference>
<dbReference type="SUPFAM" id="SSF52799">
    <property type="entry name" value="(Phosphotyrosine protein) phosphatases II"/>
    <property type="match status" value="1"/>
</dbReference>
<dbReference type="Gene3D" id="3.90.190.10">
    <property type="entry name" value="Protein tyrosine phosphatase superfamily"/>
    <property type="match status" value="1"/>
</dbReference>
<dbReference type="GO" id="GO:0004721">
    <property type="term" value="F:phosphoprotein phosphatase activity"/>
    <property type="evidence" value="ECO:0007669"/>
    <property type="project" value="InterPro"/>
</dbReference>
<accession>G0XS80</accession>
<dbReference type="AlphaFoldDB" id="G0XS80"/>
<gene>
    <name evidence="2" type="primary">nkdL</name>
</gene>
<dbReference type="PANTHER" id="PTHR31126:SF1">
    <property type="entry name" value="TYROSINE SPECIFIC PROTEIN PHOSPHATASES DOMAIN-CONTAINING PROTEIN"/>
    <property type="match status" value="1"/>
</dbReference>
<evidence type="ECO:0000313" key="2">
    <source>
        <dbReference type="EMBL" id="AEH57248.1"/>
    </source>
</evidence>
<protein>
    <submittedName>
        <fullName evidence="2">Putative tyrosine/serine phosphatase NikL-like protein</fullName>
    </submittedName>
</protein>
<dbReference type="InterPro" id="IPR029021">
    <property type="entry name" value="Prot-tyrosine_phosphatase-like"/>
</dbReference>
<dbReference type="Pfam" id="PF13350">
    <property type="entry name" value="Y_phosphatase3"/>
    <property type="match status" value="1"/>
</dbReference>
<dbReference type="InterPro" id="IPR026893">
    <property type="entry name" value="Tyr/Ser_Pase_IphP-type"/>
</dbReference>
<name>G0XS80_PRODI</name>
<comment type="similarity">
    <text evidence="1">Belongs to the protein-tyrosine phosphatase family.</text>
</comment>
<reference evidence="2" key="1">
    <citation type="journal article" date="2011" name="PLoS ONE">
        <title>Variation in tropical reef symbiont metagenomes defined by secondary metabolism.</title>
        <authorList>
            <person name="Donia M.S."/>
            <person name="Fricke W.F."/>
            <person name="Ravel J."/>
            <person name="Schmidt E.W."/>
        </authorList>
    </citation>
    <scope>NUCLEOTIDE SEQUENCE</scope>
</reference>
<evidence type="ECO:0000256" key="1">
    <source>
        <dbReference type="ARBA" id="ARBA00009580"/>
    </source>
</evidence>